<proteinExistence type="predicted"/>
<name>A0ACC2WET7_9TREE</name>
<keyword evidence="2" id="KW-1185">Reference proteome</keyword>
<gene>
    <name evidence="1" type="ORF">QFC19_001678</name>
</gene>
<dbReference type="EMBL" id="JASBWR010000013">
    <property type="protein sequence ID" value="KAJ9110275.1"/>
    <property type="molecule type" value="Genomic_DNA"/>
</dbReference>
<evidence type="ECO:0000313" key="2">
    <source>
        <dbReference type="Proteomes" id="UP001241377"/>
    </source>
</evidence>
<organism evidence="1 2">
    <name type="scientific">Naganishia cerealis</name>
    <dbReference type="NCBI Taxonomy" id="610337"/>
    <lineage>
        <taxon>Eukaryota</taxon>
        <taxon>Fungi</taxon>
        <taxon>Dikarya</taxon>
        <taxon>Basidiomycota</taxon>
        <taxon>Agaricomycotina</taxon>
        <taxon>Tremellomycetes</taxon>
        <taxon>Filobasidiales</taxon>
        <taxon>Filobasidiaceae</taxon>
        <taxon>Naganishia</taxon>
    </lineage>
</organism>
<dbReference type="Proteomes" id="UP001241377">
    <property type="component" value="Unassembled WGS sequence"/>
</dbReference>
<sequence length="135" mass="14759">MITSTSGLILSYSVSLQQTFSWVVLQSASVQNDSNSVDRVLEYANQLEQEAAHDIVETKPPAAWPRTGRIKFENVVMSYRAGLPPALKNLNFDVGTNEKVGIVGRTGAGKSTILTTLYRLVEVTSGRITIDDSKQ</sequence>
<accession>A0ACC2WET7</accession>
<comment type="caution">
    <text evidence="1">The sequence shown here is derived from an EMBL/GenBank/DDBJ whole genome shotgun (WGS) entry which is preliminary data.</text>
</comment>
<reference evidence="1" key="1">
    <citation type="submission" date="2023-04" db="EMBL/GenBank/DDBJ databases">
        <title>Draft Genome sequencing of Naganishia species isolated from polar environments using Oxford Nanopore Technology.</title>
        <authorList>
            <person name="Leo P."/>
            <person name="Venkateswaran K."/>
        </authorList>
    </citation>
    <scope>NUCLEOTIDE SEQUENCE</scope>
    <source>
        <strain evidence="1">MNA-CCFEE 5261</strain>
    </source>
</reference>
<protein>
    <submittedName>
        <fullName evidence="1">Uncharacterized protein</fullName>
    </submittedName>
</protein>
<evidence type="ECO:0000313" key="1">
    <source>
        <dbReference type="EMBL" id="KAJ9110275.1"/>
    </source>
</evidence>